<dbReference type="InterPro" id="IPR036692">
    <property type="entry name" value="Shew3726-like_sf"/>
</dbReference>
<dbReference type="InterPro" id="IPR009962">
    <property type="entry name" value="DUF1488"/>
</dbReference>
<reference evidence="1 2" key="1">
    <citation type="submission" date="2015-01" db="EMBL/GenBank/DDBJ databases">
        <title>Vibrio sp. C94 JCM 19241 whole genome shotgun sequence.</title>
        <authorList>
            <person name="Sawabe T."/>
            <person name="Meirelles P."/>
            <person name="Feng G."/>
            <person name="Sayaka M."/>
            <person name="Hattori M."/>
            <person name="Ohkuma M."/>
        </authorList>
    </citation>
    <scope>NUCLEOTIDE SEQUENCE [LARGE SCALE GENOMIC DNA]</scope>
    <source>
        <strain evidence="2">JCM 19241</strain>
    </source>
</reference>
<dbReference type="EMBL" id="BBSC01000015">
    <property type="protein sequence ID" value="GAM78607.1"/>
    <property type="molecule type" value="Genomic_DNA"/>
</dbReference>
<evidence type="ECO:0000313" key="1">
    <source>
        <dbReference type="EMBL" id="GAM78607.1"/>
    </source>
</evidence>
<gene>
    <name evidence="1" type="ORF">JCM19241_2012</name>
</gene>
<accession>A0A0B8QNL4</accession>
<dbReference type="STRING" id="1481914.JCM19241_2012"/>
<dbReference type="SUPFAM" id="SSF160272">
    <property type="entry name" value="Shew3726-like"/>
    <property type="match status" value="1"/>
</dbReference>
<dbReference type="Pfam" id="PF07369">
    <property type="entry name" value="DUF1488"/>
    <property type="match status" value="1"/>
</dbReference>
<dbReference type="Gene3D" id="3.30.160.140">
    <property type="entry name" value="Shew3726-like"/>
    <property type="match status" value="1"/>
</dbReference>
<dbReference type="AlphaFoldDB" id="A0A0B8QNL4"/>
<organism evidence="1 2">
    <name type="scientific">Vibrio ishigakensis</name>
    <dbReference type="NCBI Taxonomy" id="1481914"/>
    <lineage>
        <taxon>Bacteria</taxon>
        <taxon>Pseudomonadati</taxon>
        <taxon>Pseudomonadota</taxon>
        <taxon>Gammaproteobacteria</taxon>
        <taxon>Vibrionales</taxon>
        <taxon>Vibrionaceae</taxon>
        <taxon>Vibrio</taxon>
    </lineage>
</organism>
<comment type="caution">
    <text evidence="1">The sequence shown here is derived from an EMBL/GenBank/DDBJ whole genome shotgun (WGS) entry which is preliminary data.</text>
</comment>
<proteinExistence type="predicted"/>
<dbReference type="Proteomes" id="UP000031666">
    <property type="component" value="Unassembled WGS sequence"/>
</dbReference>
<name>A0A0B8QNL4_9VIBR</name>
<sequence length="51" mass="5911">MSYLEQLSQLKIEQEKAALKVFSEFRFDLEDLAEELIEAEEFNASGQIEIS</sequence>
<evidence type="ECO:0000313" key="2">
    <source>
        <dbReference type="Proteomes" id="UP000031666"/>
    </source>
</evidence>
<protein>
    <submittedName>
        <fullName evidence="1">Uncharacterized protein</fullName>
    </submittedName>
</protein>
<reference evidence="1 2" key="2">
    <citation type="submission" date="2015-01" db="EMBL/GenBank/DDBJ databases">
        <authorList>
            <consortium name="NBRP consortium"/>
            <person name="Sawabe T."/>
            <person name="Meirelles P."/>
            <person name="Feng G."/>
            <person name="Sayaka M."/>
            <person name="Hattori M."/>
            <person name="Ohkuma M."/>
        </authorList>
    </citation>
    <scope>NUCLEOTIDE SEQUENCE [LARGE SCALE GENOMIC DNA]</scope>
    <source>
        <strain evidence="2">JCM 19241</strain>
    </source>
</reference>